<comment type="caution">
    <text evidence="1">The sequence shown here is derived from an EMBL/GenBank/DDBJ whole genome shotgun (WGS) entry which is preliminary data.</text>
</comment>
<sequence length="282" mass="31609">MFISTIQSMASLPAFQASPIDTVVVAFEGFSLRSEAKQPIDSLADWKAACEQHGLKMAVNALKLFMEEEVDGLEHFLQALKDVDVDAIYYADEGVFEIAQRLGLQEKLVYQPETLVTNTPDVRFYLDLGVKSVSLAHELSLEEIVGIVQNCPQAEILIHGYFSILYSRRPLVTNYLRHIGKEKKSDRYDLVEQTRDEAMPVLEDESGTHVFSAEPIQSLDYIQALYDAGVRRFRLDSLFLNDEEIIEAAKAYAAVLAGGQPARPLAGSDRWYGQTTVKKKVD</sequence>
<evidence type="ECO:0000313" key="2">
    <source>
        <dbReference type="Proteomes" id="UP000308836"/>
    </source>
</evidence>
<name>A0AC61RAJ6_9FIRM</name>
<keyword evidence="2" id="KW-1185">Reference proteome</keyword>
<evidence type="ECO:0000313" key="1">
    <source>
        <dbReference type="EMBL" id="TGY67114.1"/>
    </source>
</evidence>
<dbReference type="EMBL" id="SRYG01000002">
    <property type="protein sequence ID" value="TGY67114.1"/>
    <property type="molecule type" value="Genomic_DNA"/>
</dbReference>
<dbReference type="Proteomes" id="UP000308836">
    <property type="component" value="Unassembled WGS sequence"/>
</dbReference>
<organism evidence="1 2">
    <name type="scientific">Dubosiella muris</name>
    <dbReference type="NCBI Taxonomy" id="3038133"/>
    <lineage>
        <taxon>Bacteria</taxon>
        <taxon>Bacillati</taxon>
        <taxon>Bacillota</taxon>
        <taxon>Erysipelotrichia</taxon>
        <taxon>Erysipelotrichales</taxon>
        <taxon>Erysipelotrichaceae</taxon>
        <taxon>Dubosiella</taxon>
    </lineage>
</organism>
<gene>
    <name evidence="1" type="ORF">E5336_01505</name>
</gene>
<reference evidence="1" key="1">
    <citation type="submission" date="2019-04" db="EMBL/GenBank/DDBJ databases">
        <title>Microbes associate with the intestines of laboratory mice.</title>
        <authorList>
            <person name="Navarre W."/>
            <person name="Wong E."/>
            <person name="Huang K."/>
            <person name="Tropini C."/>
            <person name="Ng K."/>
            <person name="Yu B."/>
        </authorList>
    </citation>
    <scope>NUCLEOTIDE SEQUENCE</scope>
    <source>
        <strain evidence="1">NM09_H32</strain>
    </source>
</reference>
<proteinExistence type="predicted"/>
<accession>A0AC61RAJ6</accession>
<protein>
    <submittedName>
        <fullName evidence="1">U32 family peptidase</fullName>
    </submittedName>
</protein>